<evidence type="ECO:0000313" key="2">
    <source>
        <dbReference type="EMBL" id="MBD1387208.1"/>
    </source>
</evidence>
<proteinExistence type="predicted"/>
<sequence length="126" mass="14185">MKKLLLLAAIALLPCLAMAQTETAADAQTTVNAPAEEYCIISTHKGIFERTICIDVDRGQGPEVDKRLRDNSGREMRFNNLADALNYMAQNGWLYVNTIKKTNADDPDYLMRRIVTINKPVELKSR</sequence>
<accession>A0ABR7X9F6</accession>
<comment type="caution">
    <text evidence="2">The sequence shown here is derived from an EMBL/GenBank/DDBJ whole genome shotgun (WGS) entry which is preliminary data.</text>
</comment>
<name>A0ABR7X9F6_9SPHI</name>
<dbReference type="EMBL" id="JACWMW010000004">
    <property type="protein sequence ID" value="MBD1387208.1"/>
    <property type="molecule type" value="Genomic_DNA"/>
</dbReference>
<evidence type="ECO:0000313" key="3">
    <source>
        <dbReference type="Proteomes" id="UP000618754"/>
    </source>
</evidence>
<feature type="signal peptide" evidence="1">
    <location>
        <begin position="1"/>
        <end position="19"/>
    </location>
</feature>
<feature type="chain" id="PRO_5045440705" evidence="1">
    <location>
        <begin position="20"/>
        <end position="126"/>
    </location>
</feature>
<reference evidence="2 3" key="1">
    <citation type="submission" date="2020-09" db="EMBL/GenBank/DDBJ databases">
        <title>Novel species of Mucilaginibacter isolated from a glacier on the Tibetan Plateau.</title>
        <authorList>
            <person name="Liu Q."/>
            <person name="Xin Y.-H."/>
        </authorList>
    </citation>
    <scope>NUCLEOTIDE SEQUENCE [LARGE SCALE GENOMIC DNA]</scope>
    <source>
        <strain evidence="2 3">CGMCC 1.13878</strain>
    </source>
</reference>
<dbReference type="RefSeq" id="WP_191177047.1">
    <property type="nucleotide sequence ID" value="NZ_JACWMW010000004.1"/>
</dbReference>
<gene>
    <name evidence="2" type="ORF">IDJ75_18110</name>
</gene>
<keyword evidence="1" id="KW-0732">Signal</keyword>
<organism evidence="2 3">
    <name type="scientific">Mucilaginibacter rigui</name>
    <dbReference type="NCBI Taxonomy" id="534635"/>
    <lineage>
        <taxon>Bacteria</taxon>
        <taxon>Pseudomonadati</taxon>
        <taxon>Bacteroidota</taxon>
        <taxon>Sphingobacteriia</taxon>
        <taxon>Sphingobacteriales</taxon>
        <taxon>Sphingobacteriaceae</taxon>
        <taxon>Mucilaginibacter</taxon>
    </lineage>
</organism>
<keyword evidence="3" id="KW-1185">Reference proteome</keyword>
<dbReference type="Proteomes" id="UP000618754">
    <property type="component" value="Unassembled WGS sequence"/>
</dbReference>
<evidence type="ECO:0000256" key="1">
    <source>
        <dbReference type="SAM" id="SignalP"/>
    </source>
</evidence>
<protein>
    <submittedName>
        <fullName evidence="2">Uncharacterized protein</fullName>
    </submittedName>
</protein>